<dbReference type="InterPro" id="IPR013216">
    <property type="entry name" value="Methyltransf_11"/>
</dbReference>
<comment type="caution">
    <text evidence="2">The sequence shown here is derived from an EMBL/GenBank/DDBJ whole genome shotgun (WGS) entry which is preliminary data.</text>
</comment>
<keyword evidence="2" id="KW-0489">Methyltransferase</keyword>
<keyword evidence="3" id="KW-1185">Reference proteome</keyword>
<evidence type="ECO:0000313" key="2">
    <source>
        <dbReference type="EMBL" id="CAH1203737.1"/>
    </source>
</evidence>
<dbReference type="SUPFAM" id="SSF53335">
    <property type="entry name" value="S-adenosyl-L-methionine-dependent methyltransferases"/>
    <property type="match status" value="1"/>
</dbReference>
<dbReference type="GO" id="GO:0032259">
    <property type="term" value="P:methylation"/>
    <property type="evidence" value="ECO:0007669"/>
    <property type="project" value="UniProtKB-KW"/>
</dbReference>
<sequence length="270" mass="30681">MKNVIDYYAKFDEWGRLDREPIEFTVNWHYMKKYLPRGGHVLDNGAGPGKYAMELAKLDYHVTLTDLTPNLVELAKEKASELGLSDKFSGFHVLNATSLEGISDETFDASLMLGPLYHLQVEEDRVAAARELYRVTKNDGIVFVAFQSRTRMLLTSLLFPNAWKPNDNMAAIEHFIEEGIFNHTDAGRFTGAYYFNVEDIKPFMESQGFETLDLIGSSNLGALLSQEQKQYWTDRGEKDMLIELLIRLARDPSVLGVSSHLLYIGRKLGE</sequence>
<dbReference type="RefSeq" id="WP_236287317.1">
    <property type="nucleotide sequence ID" value="NZ_CAKMMW010000005.1"/>
</dbReference>
<dbReference type="EMBL" id="CAKMMW010000005">
    <property type="protein sequence ID" value="CAH1203737.1"/>
    <property type="molecule type" value="Genomic_DNA"/>
</dbReference>
<gene>
    <name evidence="2" type="primary">cmoM</name>
    <name evidence="2" type="ORF">PAECIP111891_02409</name>
</gene>
<dbReference type="Gene3D" id="3.40.50.150">
    <property type="entry name" value="Vaccinia Virus protein VP39"/>
    <property type="match status" value="1"/>
</dbReference>
<accession>A0ABN8GD50</accession>
<dbReference type="EC" id="2.1.1.-" evidence="2"/>
<reference evidence="2" key="1">
    <citation type="submission" date="2022-01" db="EMBL/GenBank/DDBJ databases">
        <authorList>
            <person name="Criscuolo A."/>
        </authorList>
    </citation>
    <scope>NUCLEOTIDE SEQUENCE</scope>
    <source>
        <strain evidence="2">CIP111891</strain>
    </source>
</reference>
<name>A0ABN8GD50_9BACL</name>
<protein>
    <submittedName>
        <fullName evidence="2">tRNA 5-carboxymethoxyuridine methyltransferase</fullName>
        <ecNumber evidence="2">2.1.1.-</ecNumber>
    </submittedName>
</protein>
<dbReference type="Pfam" id="PF08241">
    <property type="entry name" value="Methyltransf_11"/>
    <property type="match status" value="1"/>
</dbReference>
<feature type="domain" description="Methyltransferase type 11" evidence="1">
    <location>
        <begin position="42"/>
        <end position="143"/>
    </location>
</feature>
<dbReference type="Proteomes" id="UP000838821">
    <property type="component" value="Unassembled WGS sequence"/>
</dbReference>
<evidence type="ECO:0000313" key="3">
    <source>
        <dbReference type="Proteomes" id="UP000838821"/>
    </source>
</evidence>
<organism evidence="2 3">
    <name type="scientific">Paenibacillus allorhizoplanae</name>
    <dbReference type="NCBI Taxonomy" id="2905648"/>
    <lineage>
        <taxon>Bacteria</taxon>
        <taxon>Bacillati</taxon>
        <taxon>Bacillota</taxon>
        <taxon>Bacilli</taxon>
        <taxon>Bacillales</taxon>
        <taxon>Paenibacillaceae</taxon>
        <taxon>Paenibacillus</taxon>
    </lineage>
</organism>
<keyword evidence="2" id="KW-0808">Transferase</keyword>
<dbReference type="InterPro" id="IPR029063">
    <property type="entry name" value="SAM-dependent_MTases_sf"/>
</dbReference>
<dbReference type="GO" id="GO:0008168">
    <property type="term" value="F:methyltransferase activity"/>
    <property type="evidence" value="ECO:0007669"/>
    <property type="project" value="UniProtKB-KW"/>
</dbReference>
<proteinExistence type="predicted"/>
<evidence type="ECO:0000259" key="1">
    <source>
        <dbReference type="Pfam" id="PF08241"/>
    </source>
</evidence>
<dbReference type="CDD" id="cd02440">
    <property type="entry name" value="AdoMet_MTases"/>
    <property type="match status" value="1"/>
</dbReference>